<sequence length="113" mass="12880">MCSGELDSEHQFHSLMKQSKWTSFDHEDADFDRLDASTSPMKPDNRRYQYEDGVLGVNFLACDIQVEAYLAGCLLAEAISDFRIQRCSPSRGCPQRDGRASLERQSEDLDVRD</sequence>
<evidence type="ECO:0000256" key="1">
    <source>
        <dbReference type="SAM" id="MobiDB-lite"/>
    </source>
</evidence>
<feature type="compositionally biased region" description="Basic and acidic residues" evidence="1">
    <location>
        <begin position="94"/>
        <end position="113"/>
    </location>
</feature>
<evidence type="ECO:0000313" key="3">
    <source>
        <dbReference type="Proteomes" id="UP000289323"/>
    </source>
</evidence>
<feature type="region of interest" description="Disordered" evidence="1">
    <location>
        <begin position="89"/>
        <end position="113"/>
    </location>
</feature>
<dbReference type="Proteomes" id="UP000289323">
    <property type="component" value="Unassembled WGS sequence"/>
</dbReference>
<gene>
    <name evidence="2" type="ORF">TT172_LOCUS8926</name>
</gene>
<evidence type="ECO:0000313" key="2">
    <source>
        <dbReference type="EMBL" id="SPQ26507.1"/>
    </source>
</evidence>
<proteinExistence type="predicted"/>
<name>A0A3S4BQF9_9PEZI</name>
<dbReference type="AlphaFoldDB" id="A0A3S4BQF9"/>
<reference evidence="2 3" key="1">
    <citation type="submission" date="2018-04" db="EMBL/GenBank/DDBJ databases">
        <authorList>
            <person name="Huttner S."/>
            <person name="Dainat J."/>
        </authorList>
    </citation>
    <scope>NUCLEOTIDE SEQUENCE [LARGE SCALE GENOMIC DNA]</scope>
</reference>
<protein>
    <submittedName>
        <fullName evidence="2">8ac19d45-4a81-4114-8372-2f05a7ed2bc2</fullName>
    </submittedName>
</protein>
<organism evidence="2 3">
    <name type="scientific">Thermothielavioides terrestris</name>
    <dbReference type="NCBI Taxonomy" id="2587410"/>
    <lineage>
        <taxon>Eukaryota</taxon>
        <taxon>Fungi</taxon>
        <taxon>Dikarya</taxon>
        <taxon>Ascomycota</taxon>
        <taxon>Pezizomycotina</taxon>
        <taxon>Sordariomycetes</taxon>
        <taxon>Sordariomycetidae</taxon>
        <taxon>Sordariales</taxon>
        <taxon>Chaetomiaceae</taxon>
        <taxon>Thermothielavioides</taxon>
    </lineage>
</organism>
<accession>A0A3S4BQF9</accession>
<dbReference type="EMBL" id="OUUZ01000018">
    <property type="protein sequence ID" value="SPQ26507.1"/>
    <property type="molecule type" value="Genomic_DNA"/>
</dbReference>